<comment type="similarity">
    <text evidence="1">Belongs to the UDP-glycosyltransferase family.</text>
</comment>
<organism evidence="2 3">
    <name type="scientific">Dovyalis caffra</name>
    <dbReference type="NCBI Taxonomy" id="77055"/>
    <lineage>
        <taxon>Eukaryota</taxon>
        <taxon>Viridiplantae</taxon>
        <taxon>Streptophyta</taxon>
        <taxon>Embryophyta</taxon>
        <taxon>Tracheophyta</taxon>
        <taxon>Spermatophyta</taxon>
        <taxon>Magnoliopsida</taxon>
        <taxon>eudicotyledons</taxon>
        <taxon>Gunneridae</taxon>
        <taxon>Pentapetalae</taxon>
        <taxon>rosids</taxon>
        <taxon>fabids</taxon>
        <taxon>Malpighiales</taxon>
        <taxon>Salicaceae</taxon>
        <taxon>Flacourtieae</taxon>
        <taxon>Dovyalis</taxon>
    </lineage>
</organism>
<evidence type="ECO:0000313" key="2">
    <source>
        <dbReference type="EMBL" id="CAK7329993.1"/>
    </source>
</evidence>
<name>A0AAV1R7M6_9ROSI</name>
<comment type="caution">
    <text evidence="2">The sequence shown here is derived from an EMBL/GenBank/DDBJ whole genome shotgun (WGS) entry which is preliminary data.</text>
</comment>
<dbReference type="EMBL" id="CAWUPB010000913">
    <property type="protein sequence ID" value="CAK7329993.1"/>
    <property type="molecule type" value="Genomic_DNA"/>
</dbReference>
<sequence length="117" mass="13577">MSVELRGLPLLKIEDLPSFVLPLNPFDSFPRLFCDMFQNMKKYRWVIGNSFSELKKDVVESMVDLSSYYLRLRANQDEIVSNEEVKKCIREIMDIPKSEEVKSNAKELKIEATDAIA</sequence>
<dbReference type="PANTHER" id="PTHR11926">
    <property type="entry name" value="GLUCOSYL/GLUCURONOSYL TRANSFERASES"/>
    <property type="match status" value="1"/>
</dbReference>
<dbReference type="GO" id="GO:0080044">
    <property type="term" value="F:quercetin 7-O-glucosyltransferase activity"/>
    <property type="evidence" value="ECO:0007669"/>
    <property type="project" value="TreeGrafter"/>
</dbReference>
<gene>
    <name evidence="2" type="ORF">DCAF_LOCUS7719</name>
</gene>
<dbReference type="Proteomes" id="UP001314170">
    <property type="component" value="Unassembled WGS sequence"/>
</dbReference>
<dbReference type="Gene3D" id="3.40.50.2000">
    <property type="entry name" value="Glycogen Phosphorylase B"/>
    <property type="match status" value="2"/>
</dbReference>
<keyword evidence="3" id="KW-1185">Reference proteome</keyword>
<accession>A0AAV1R7M6</accession>
<reference evidence="2 3" key="1">
    <citation type="submission" date="2024-01" db="EMBL/GenBank/DDBJ databases">
        <authorList>
            <person name="Waweru B."/>
        </authorList>
    </citation>
    <scope>NUCLEOTIDE SEQUENCE [LARGE SCALE GENOMIC DNA]</scope>
</reference>
<dbReference type="PANTHER" id="PTHR11926:SF1441">
    <property type="entry name" value="GLYCOSYLTRANSFERASE"/>
    <property type="match status" value="1"/>
</dbReference>
<dbReference type="AlphaFoldDB" id="A0AAV1R7M6"/>
<evidence type="ECO:0000256" key="1">
    <source>
        <dbReference type="ARBA" id="ARBA00009995"/>
    </source>
</evidence>
<proteinExistence type="inferred from homology"/>
<evidence type="ECO:0000313" key="3">
    <source>
        <dbReference type="Proteomes" id="UP001314170"/>
    </source>
</evidence>
<dbReference type="GO" id="GO:0080043">
    <property type="term" value="F:quercetin 3-O-glucosyltransferase activity"/>
    <property type="evidence" value="ECO:0007669"/>
    <property type="project" value="TreeGrafter"/>
</dbReference>
<protein>
    <submittedName>
        <fullName evidence="2">Uncharacterized protein</fullName>
    </submittedName>
</protein>